<feature type="region of interest" description="Disordered" evidence="5">
    <location>
        <begin position="39"/>
        <end position="62"/>
    </location>
</feature>
<reference evidence="8 9" key="1">
    <citation type="submission" date="2019-02" db="EMBL/GenBank/DDBJ databases">
        <title>Genome sequencing of the rare red list fungi Bondarzewia mesenterica.</title>
        <authorList>
            <person name="Buettner E."/>
            <person name="Kellner H."/>
        </authorList>
    </citation>
    <scope>NUCLEOTIDE SEQUENCE [LARGE SCALE GENOMIC DNA]</scope>
    <source>
        <strain evidence="8 9">DSM 108281</strain>
    </source>
</reference>
<accession>A0A4S4M4D3</accession>
<dbReference type="SUPFAM" id="SSF57701">
    <property type="entry name" value="Zn2/Cys6 DNA-binding domain"/>
    <property type="match status" value="1"/>
</dbReference>
<dbReference type="Gene3D" id="4.10.240.10">
    <property type="entry name" value="Zn(2)-C6 fungal-type DNA-binding domain"/>
    <property type="match status" value="1"/>
</dbReference>
<dbReference type="Pfam" id="PF00172">
    <property type="entry name" value="Zn_clus"/>
    <property type="match status" value="1"/>
</dbReference>
<feature type="compositionally biased region" description="Polar residues" evidence="5">
    <location>
        <begin position="118"/>
        <end position="135"/>
    </location>
</feature>
<dbReference type="Proteomes" id="UP000310158">
    <property type="component" value="Unassembled WGS sequence"/>
</dbReference>
<dbReference type="Gene3D" id="3.60.40.10">
    <property type="entry name" value="PPM-type phosphatase domain"/>
    <property type="match status" value="1"/>
</dbReference>
<evidence type="ECO:0000256" key="4">
    <source>
        <dbReference type="RuleBase" id="RU003465"/>
    </source>
</evidence>
<protein>
    <recommendedName>
        <fullName evidence="10">PPM-type phosphatase domain-containing protein</fullName>
    </recommendedName>
</protein>
<dbReference type="CDD" id="cd00067">
    <property type="entry name" value="GAL4"/>
    <property type="match status" value="1"/>
</dbReference>
<evidence type="ECO:0000256" key="3">
    <source>
        <dbReference type="ARBA" id="ARBA00022912"/>
    </source>
</evidence>
<dbReference type="Pfam" id="PF00481">
    <property type="entry name" value="PP2C"/>
    <property type="match status" value="2"/>
</dbReference>
<dbReference type="AlphaFoldDB" id="A0A4S4M4D3"/>
<feature type="region of interest" description="Disordered" evidence="5">
    <location>
        <begin position="246"/>
        <end position="269"/>
    </location>
</feature>
<feature type="domain" description="PPM-type phosphatase" evidence="7">
    <location>
        <begin position="358"/>
        <end position="703"/>
    </location>
</feature>
<gene>
    <name evidence="8" type="ORF">EW146_g1299</name>
</gene>
<dbReference type="PROSITE" id="PS01032">
    <property type="entry name" value="PPM_1"/>
    <property type="match status" value="1"/>
</dbReference>
<evidence type="ECO:0000313" key="8">
    <source>
        <dbReference type="EMBL" id="THH19969.1"/>
    </source>
</evidence>
<dbReference type="EMBL" id="SGPL01000032">
    <property type="protein sequence ID" value="THH19969.1"/>
    <property type="molecule type" value="Genomic_DNA"/>
</dbReference>
<feature type="compositionally biased region" description="Low complexity" evidence="5">
    <location>
        <begin position="475"/>
        <end position="484"/>
    </location>
</feature>
<dbReference type="PROSITE" id="PS00463">
    <property type="entry name" value="ZN2_CY6_FUNGAL_1"/>
    <property type="match status" value="1"/>
</dbReference>
<organism evidence="8 9">
    <name type="scientific">Bondarzewia mesenterica</name>
    <dbReference type="NCBI Taxonomy" id="1095465"/>
    <lineage>
        <taxon>Eukaryota</taxon>
        <taxon>Fungi</taxon>
        <taxon>Dikarya</taxon>
        <taxon>Basidiomycota</taxon>
        <taxon>Agaricomycotina</taxon>
        <taxon>Agaricomycetes</taxon>
        <taxon>Russulales</taxon>
        <taxon>Bondarzewiaceae</taxon>
        <taxon>Bondarzewia</taxon>
    </lineage>
</organism>
<dbReference type="SUPFAM" id="SSF81606">
    <property type="entry name" value="PP2C-like"/>
    <property type="match status" value="1"/>
</dbReference>
<keyword evidence="9" id="KW-1185">Reference proteome</keyword>
<dbReference type="PANTHER" id="PTHR47992">
    <property type="entry name" value="PROTEIN PHOSPHATASE"/>
    <property type="match status" value="1"/>
</dbReference>
<dbReference type="PROSITE" id="PS51746">
    <property type="entry name" value="PPM_2"/>
    <property type="match status" value="1"/>
</dbReference>
<feature type="region of interest" description="Disordered" evidence="5">
    <location>
        <begin position="97"/>
        <end position="156"/>
    </location>
</feature>
<name>A0A4S4M4D3_9AGAM</name>
<feature type="compositionally biased region" description="Polar residues" evidence="5">
    <location>
        <begin position="247"/>
        <end position="269"/>
    </location>
</feature>
<keyword evidence="3 4" id="KW-0904">Protein phosphatase</keyword>
<dbReference type="SMART" id="SM00066">
    <property type="entry name" value="GAL4"/>
    <property type="match status" value="1"/>
</dbReference>
<feature type="domain" description="Zn(2)-C6 fungal-type" evidence="6">
    <location>
        <begin position="66"/>
        <end position="96"/>
    </location>
</feature>
<dbReference type="PROSITE" id="PS50048">
    <property type="entry name" value="ZN2_CY6_FUNGAL_2"/>
    <property type="match status" value="1"/>
</dbReference>
<evidence type="ECO:0000256" key="2">
    <source>
        <dbReference type="ARBA" id="ARBA00022801"/>
    </source>
</evidence>
<dbReference type="InterPro" id="IPR036864">
    <property type="entry name" value="Zn2-C6_fun-type_DNA-bd_sf"/>
</dbReference>
<dbReference type="InterPro" id="IPR000222">
    <property type="entry name" value="PP2C_BS"/>
</dbReference>
<evidence type="ECO:0008006" key="10">
    <source>
        <dbReference type="Google" id="ProtNLM"/>
    </source>
</evidence>
<evidence type="ECO:0000313" key="9">
    <source>
        <dbReference type="Proteomes" id="UP000310158"/>
    </source>
</evidence>
<feature type="compositionally biased region" description="Low complexity" evidence="5">
    <location>
        <begin position="522"/>
        <end position="540"/>
    </location>
</feature>
<feature type="region of interest" description="Disordered" evidence="5">
    <location>
        <begin position="471"/>
        <end position="559"/>
    </location>
</feature>
<comment type="caution">
    <text evidence="8">The sequence shown here is derived from an EMBL/GenBank/DDBJ whole genome shotgun (WGS) entry which is preliminary data.</text>
</comment>
<dbReference type="SMART" id="SM00332">
    <property type="entry name" value="PP2Cc"/>
    <property type="match status" value="1"/>
</dbReference>
<dbReference type="GO" id="GO:0000981">
    <property type="term" value="F:DNA-binding transcription factor activity, RNA polymerase II-specific"/>
    <property type="evidence" value="ECO:0007669"/>
    <property type="project" value="InterPro"/>
</dbReference>
<dbReference type="InterPro" id="IPR036457">
    <property type="entry name" value="PPM-type-like_dom_sf"/>
</dbReference>
<dbReference type="CDD" id="cd00143">
    <property type="entry name" value="PP2Cc"/>
    <property type="match status" value="1"/>
</dbReference>
<keyword evidence="1" id="KW-0479">Metal-binding</keyword>
<proteinExistence type="inferred from homology"/>
<evidence type="ECO:0000259" key="6">
    <source>
        <dbReference type="PROSITE" id="PS50048"/>
    </source>
</evidence>
<evidence type="ECO:0000256" key="5">
    <source>
        <dbReference type="SAM" id="MobiDB-lite"/>
    </source>
</evidence>
<evidence type="ECO:0000256" key="1">
    <source>
        <dbReference type="ARBA" id="ARBA00022723"/>
    </source>
</evidence>
<evidence type="ECO:0000259" key="7">
    <source>
        <dbReference type="PROSITE" id="PS51746"/>
    </source>
</evidence>
<dbReference type="GO" id="GO:0008270">
    <property type="term" value="F:zinc ion binding"/>
    <property type="evidence" value="ECO:0007669"/>
    <property type="project" value="InterPro"/>
</dbReference>
<dbReference type="InterPro" id="IPR001932">
    <property type="entry name" value="PPM-type_phosphatase-like_dom"/>
</dbReference>
<sequence>MHPSYIDSASRAPDPMADAISYPTSAHYIPPYYPPQLATGNAHLLAPPPRTEPQRRRPKYTRSKTGCMTCRVKKIKCDETKPNCIRCVHGQRECTWPEGVPQRKKNKKVETVDGRPSTAGSSGISDASTPPTRDNTPPKRERPELGLPPLLSKRHSEPFMHAPPHIPSTAETSYRPGPSMFPMGSGQQNYSSISNHPASNTLPIIPELTLTYHNIPPMDHRFTNNTNNNTHPYMPSLTALPMISRPSHGSSSYRPYDQTQSHTMGHWHQSSIPSHVDSIDTYPSTHLHTFISRLDVRNAFISLHKLDAMSSQSHEAATSDDVVASQPLGNSYSPPSANALPYTATIPNPWSHEAPTYRFGVAEERGPRRTMEDAHSYSVNYAGVHGQGFFAIFDGHAGKEAAEWCGRNFHEYMLQTIQANPNKSIPDIYNMTFHDVDRNLSKMTEESDGKIHSGCTAVAAFLRIEDAEGGQSFYTPSAESSSTTPPNPHVDSNPEEMDSPHDEGSGTSNGAKKESKLKKAIQRLSQASRSPSSTPRSQSPMKTTEIDNLSPPQLPPPGQSLRRVLYVANAGDARGVLCRSGRAVRLTYDHKGTDRQEAKRIMDSGGFVMSGRVNGVLAVTRSLGDSSMKDFVVGSPYTTETEMTEEDEFLILACDGIWDVMEDQAAVDFVRRTHNPQDASTALLKEALKRYTNDNITVMVIRLKDPPLSVDTPAASNVQNQ</sequence>
<dbReference type="InterPro" id="IPR015655">
    <property type="entry name" value="PP2C"/>
</dbReference>
<keyword evidence="2 4" id="KW-0378">Hydrolase</keyword>
<dbReference type="OrthoDB" id="10264738at2759"/>
<dbReference type="GO" id="GO:0004722">
    <property type="term" value="F:protein serine/threonine phosphatase activity"/>
    <property type="evidence" value="ECO:0007669"/>
    <property type="project" value="InterPro"/>
</dbReference>
<comment type="similarity">
    <text evidence="4">Belongs to the PP2C family.</text>
</comment>
<dbReference type="InterPro" id="IPR001138">
    <property type="entry name" value="Zn2Cys6_DnaBD"/>
</dbReference>